<protein>
    <submittedName>
        <fullName evidence="1">Uncharacterized protein</fullName>
    </submittedName>
</protein>
<accession>A0A8J2M258</accession>
<dbReference type="EMBL" id="CAJVCH010563254">
    <property type="protein sequence ID" value="CAG7832041.1"/>
    <property type="molecule type" value="Genomic_DNA"/>
</dbReference>
<dbReference type="Proteomes" id="UP000708208">
    <property type="component" value="Unassembled WGS sequence"/>
</dbReference>
<dbReference type="AlphaFoldDB" id="A0A8J2M258"/>
<proteinExistence type="predicted"/>
<gene>
    <name evidence="1" type="ORF">AFUS01_LOCUS41751</name>
</gene>
<comment type="caution">
    <text evidence="1">The sequence shown here is derived from an EMBL/GenBank/DDBJ whole genome shotgun (WGS) entry which is preliminary data.</text>
</comment>
<dbReference type="OrthoDB" id="8065135at2759"/>
<sequence>MTVLVEYLLSLPGTNAVTGRVFAFINKLWTQ</sequence>
<reference evidence="1" key="1">
    <citation type="submission" date="2021-06" db="EMBL/GenBank/DDBJ databases">
        <authorList>
            <person name="Hodson N. C."/>
            <person name="Mongue J. A."/>
            <person name="Jaron S. K."/>
        </authorList>
    </citation>
    <scope>NUCLEOTIDE SEQUENCE</scope>
</reference>
<keyword evidence="2" id="KW-1185">Reference proteome</keyword>
<evidence type="ECO:0000313" key="2">
    <source>
        <dbReference type="Proteomes" id="UP000708208"/>
    </source>
</evidence>
<name>A0A8J2M258_9HEXA</name>
<organism evidence="1 2">
    <name type="scientific">Allacma fusca</name>
    <dbReference type="NCBI Taxonomy" id="39272"/>
    <lineage>
        <taxon>Eukaryota</taxon>
        <taxon>Metazoa</taxon>
        <taxon>Ecdysozoa</taxon>
        <taxon>Arthropoda</taxon>
        <taxon>Hexapoda</taxon>
        <taxon>Collembola</taxon>
        <taxon>Symphypleona</taxon>
        <taxon>Sminthuridae</taxon>
        <taxon>Allacma</taxon>
    </lineage>
</organism>
<feature type="non-terminal residue" evidence="1">
    <location>
        <position position="31"/>
    </location>
</feature>
<evidence type="ECO:0000313" key="1">
    <source>
        <dbReference type="EMBL" id="CAG7832041.1"/>
    </source>
</evidence>